<keyword evidence="3" id="KW-0812">Transmembrane</keyword>
<comment type="caution">
    <text evidence="4">The sequence shown here is derived from an EMBL/GenBank/DDBJ whole genome shotgun (WGS) entry which is preliminary data.</text>
</comment>
<dbReference type="RefSeq" id="WP_179719436.1">
    <property type="nucleotide sequence ID" value="NZ_BAABFH010000001.1"/>
</dbReference>
<organism evidence="4 5">
    <name type="scientific">Saccharopolyspora hordei</name>
    <dbReference type="NCBI Taxonomy" id="1838"/>
    <lineage>
        <taxon>Bacteria</taxon>
        <taxon>Bacillati</taxon>
        <taxon>Actinomycetota</taxon>
        <taxon>Actinomycetes</taxon>
        <taxon>Pseudonocardiales</taxon>
        <taxon>Pseudonocardiaceae</taxon>
        <taxon>Saccharopolyspora</taxon>
    </lineage>
</organism>
<keyword evidence="1" id="KW-0805">Transcription regulation</keyword>
<dbReference type="Gene3D" id="1.10.10.1320">
    <property type="entry name" value="Anti-sigma factor, zinc-finger domain"/>
    <property type="match status" value="1"/>
</dbReference>
<dbReference type="AlphaFoldDB" id="A0A853AF33"/>
<dbReference type="EMBL" id="JACCFJ010000001">
    <property type="protein sequence ID" value="NYI83154.1"/>
    <property type="molecule type" value="Genomic_DNA"/>
</dbReference>
<protein>
    <submittedName>
        <fullName evidence="4">Anti-sigma factor ChrR (Cupin superfamily)</fullName>
    </submittedName>
</protein>
<dbReference type="Proteomes" id="UP000587002">
    <property type="component" value="Unassembled WGS sequence"/>
</dbReference>
<evidence type="ECO:0000256" key="1">
    <source>
        <dbReference type="ARBA" id="ARBA00023015"/>
    </source>
</evidence>
<keyword evidence="3" id="KW-0472">Membrane</keyword>
<proteinExistence type="predicted"/>
<evidence type="ECO:0000256" key="2">
    <source>
        <dbReference type="ARBA" id="ARBA00023163"/>
    </source>
</evidence>
<evidence type="ECO:0000313" key="4">
    <source>
        <dbReference type="EMBL" id="NYI83154.1"/>
    </source>
</evidence>
<reference evidence="4 5" key="1">
    <citation type="submission" date="2020-07" db="EMBL/GenBank/DDBJ databases">
        <title>Sequencing the genomes of 1000 actinobacteria strains.</title>
        <authorList>
            <person name="Klenk H.-P."/>
        </authorList>
    </citation>
    <scope>NUCLEOTIDE SEQUENCE [LARGE SCALE GENOMIC DNA]</scope>
    <source>
        <strain evidence="4 5">DSM 44065</strain>
    </source>
</reference>
<dbReference type="InterPro" id="IPR041916">
    <property type="entry name" value="Anti_sigma_zinc_sf"/>
</dbReference>
<keyword evidence="2" id="KW-0804">Transcription</keyword>
<sequence length="94" mass="10125">MQEDDHAEFQAKLGAYSVGALDDVDWLLVRTHVAECERCRAELARPELPHRPARHRAAPAPRAVQRPGWPLVIGTAAVSALIAFGVGYALGVTG</sequence>
<keyword evidence="5" id="KW-1185">Reference proteome</keyword>
<gene>
    <name evidence="4" type="ORF">HNR68_001784</name>
</gene>
<feature type="transmembrane region" description="Helical" evidence="3">
    <location>
        <begin position="71"/>
        <end position="91"/>
    </location>
</feature>
<evidence type="ECO:0000313" key="5">
    <source>
        <dbReference type="Proteomes" id="UP000587002"/>
    </source>
</evidence>
<keyword evidence="3" id="KW-1133">Transmembrane helix</keyword>
<name>A0A853AF33_9PSEU</name>
<accession>A0A853AF33</accession>
<evidence type="ECO:0000256" key="3">
    <source>
        <dbReference type="SAM" id="Phobius"/>
    </source>
</evidence>